<name>R5Y3E3_9FIRM</name>
<dbReference type="RefSeq" id="WP_022072349.1">
    <property type="nucleotide sequence ID" value="NZ_HF999329.1"/>
</dbReference>
<dbReference type="Pfam" id="PF06605">
    <property type="entry name" value="Prophage_tail"/>
    <property type="match status" value="1"/>
</dbReference>
<keyword evidence="1" id="KW-0175">Coiled coil</keyword>
<gene>
    <name evidence="3" type="ORF">BN488_02219</name>
</gene>
<dbReference type="EMBL" id="CBBD010000050">
    <property type="protein sequence ID" value="CDA11192.1"/>
    <property type="molecule type" value="Genomic_DNA"/>
</dbReference>
<dbReference type="AlphaFoldDB" id="R5Y3E3"/>
<protein>
    <submittedName>
        <fullName evidence="3">Phage minor structural protein</fullName>
    </submittedName>
</protein>
<feature type="domain" description="Tail spike" evidence="2">
    <location>
        <begin position="116"/>
        <end position="372"/>
    </location>
</feature>
<evidence type="ECO:0000313" key="4">
    <source>
        <dbReference type="Proteomes" id="UP000017980"/>
    </source>
</evidence>
<sequence length="458" mass="52476">MYLVTIINDNEEIKINTVSTDNQENKIIGGTIKQGINSFDSFTFTIYMENEGFYKINPFKTRIKVLNVKTNKFEFIGRALPPEKYMDESGICGKKVTCESELAFLVDSMQDYGEYHNITIQQYLKTLLDVHNSKLEESKKIKLGNVTVKDKNDSIYKYTNYKSTWENIKTDLIDVFGGEITLRYDENGDERYLDYLTEIGEDSTTEIKLGYNMKSISEKPDVDGFYTRIKVLGAKLKKKDSSGKEEDTEERLTIKSVNNGKDYLDYEEAVTKYGIIEGVIAYDDVTEASNLLSKGKEYISSLKLNVNNTISALDLSLIGLDIDSFKVGNYYKIKNDLLEIESKVRIIEKTINIDNPQQSSVSLGDKQFNINEYYKDKEKTKNVEANLASVNSNINEVKKQMQQIEKKIDKNVKEIETIQNKEGSYVEVNTYNRNLKEINENFTKLQKQIDELKGGSNA</sequence>
<reference evidence="3" key="1">
    <citation type="submission" date="2012-11" db="EMBL/GenBank/DDBJ databases">
        <title>Dependencies among metagenomic species, viruses, plasmids and units of genetic variation.</title>
        <authorList>
            <person name="Nielsen H.B."/>
            <person name="Almeida M."/>
            <person name="Juncker A.S."/>
            <person name="Rasmussen S."/>
            <person name="Li J."/>
            <person name="Sunagawa S."/>
            <person name="Plichta D."/>
            <person name="Gautier L."/>
            <person name="Le Chatelier E."/>
            <person name="Peletier E."/>
            <person name="Bonde I."/>
            <person name="Nielsen T."/>
            <person name="Manichanh C."/>
            <person name="Arumugam M."/>
            <person name="Batto J."/>
            <person name="Santos M.B.Q.D."/>
            <person name="Blom N."/>
            <person name="Borruel N."/>
            <person name="Burgdorf K.S."/>
            <person name="Boumezbeur F."/>
            <person name="Casellas F."/>
            <person name="Dore J."/>
            <person name="Guarner F."/>
            <person name="Hansen T."/>
            <person name="Hildebrand F."/>
            <person name="Kaas R.S."/>
            <person name="Kennedy S."/>
            <person name="Kristiansen K."/>
            <person name="Kultima J.R."/>
            <person name="Leonard P."/>
            <person name="Levenez F."/>
            <person name="Lund O."/>
            <person name="Moumen B."/>
            <person name="Le Paslier D."/>
            <person name="Pons N."/>
            <person name="Pedersen O."/>
            <person name="Prifti E."/>
            <person name="Qin J."/>
            <person name="Raes J."/>
            <person name="Tap J."/>
            <person name="Tims S."/>
            <person name="Ussery D.W."/>
            <person name="Yamada T."/>
            <person name="MetaHit consortium"/>
            <person name="Renault P."/>
            <person name="Sicheritz-Ponten T."/>
            <person name="Bork P."/>
            <person name="Wang J."/>
            <person name="Brunak S."/>
            <person name="Ehrlich S.D."/>
        </authorList>
    </citation>
    <scope>NUCLEOTIDE SEQUENCE [LARGE SCALE GENOMIC DNA]</scope>
</reference>
<evidence type="ECO:0000313" key="3">
    <source>
        <dbReference type="EMBL" id="CDA11192.1"/>
    </source>
</evidence>
<dbReference type="InterPro" id="IPR010572">
    <property type="entry name" value="Tail_dom"/>
</dbReference>
<feature type="coiled-coil region" evidence="1">
    <location>
        <begin position="380"/>
        <end position="455"/>
    </location>
</feature>
<comment type="caution">
    <text evidence="3">The sequence shown here is derived from an EMBL/GenBank/DDBJ whole genome shotgun (WGS) entry which is preliminary data.</text>
</comment>
<proteinExistence type="predicted"/>
<evidence type="ECO:0000259" key="2">
    <source>
        <dbReference type="Pfam" id="PF06605"/>
    </source>
</evidence>
<dbReference type="Proteomes" id="UP000017980">
    <property type="component" value="Unassembled WGS sequence"/>
</dbReference>
<accession>R5Y3E3</accession>
<organism evidence="3 4">
    <name type="scientific">Intestinibacter bartlettii CAG:1329</name>
    <dbReference type="NCBI Taxonomy" id="1263063"/>
    <lineage>
        <taxon>Bacteria</taxon>
        <taxon>Bacillati</taxon>
        <taxon>Bacillota</taxon>
        <taxon>Clostridia</taxon>
        <taxon>Peptostreptococcales</taxon>
        <taxon>Peptostreptococcaceae</taxon>
        <taxon>Intestinibacter</taxon>
    </lineage>
</organism>
<evidence type="ECO:0000256" key="1">
    <source>
        <dbReference type="SAM" id="Coils"/>
    </source>
</evidence>